<accession>A0A345PJT4</accession>
<dbReference type="RefSeq" id="WP_114917551.1">
    <property type="nucleotide sequence ID" value="NZ_CP024848.1"/>
</dbReference>
<keyword evidence="3" id="KW-1185">Reference proteome</keyword>
<dbReference type="InterPro" id="IPR019405">
    <property type="entry name" value="Lactonase_7-beta_prop"/>
</dbReference>
<proteinExistence type="inferred from homology"/>
<dbReference type="PANTHER" id="PTHR30344">
    <property type="entry name" value="6-PHOSPHOGLUCONOLACTONASE-RELATED"/>
    <property type="match status" value="1"/>
</dbReference>
<dbReference type="KEGG" id="ocn:CUC15_15580"/>
<dbReference type="OrthoDB" id="9790815at2"/>
<dbReference type="InterPro" id="IPR011048">
    <property type="entry name" value="Haem_d1_sf"/>
</dbReference>
<comment type="similarity">
    <text evidence="1">Belongs to the cycloisomerase 2 family.</text>
</comment>
<dbReference type="EMBL" id="CP024848">
    <property type="protein sequence ID" value="AXI10264.1"/>
    <property type="molecule type" value="Genomic_DNA"/>
</dbReference>
<evidence type="ECO:0000256" key="1">
    <source>
        <dbReference type="ARBA" id="ARBA00005564"/>
    </source>
</evidence>
<reference evidence="3" key="1">
    <citation type="submission" date="2017-11" db="EMBL/GenBank/DDBJ databases">
        <authorList>
            <person name="Zhu W."/>
        </authorList>
    </citation>
    <scope>NUCLEOTIDE SEQUENCE [LARGE SCALE GENOMIC DNA]</scope>
    <source>
        <strain evidence="3">160</strain>
    </source>
</reference>
<dbReference type="Gene3D" id="2.130.10.10">
    <property type="entry name" value="YVTN repeat-like/Quinoprotein amine dehydrogenase"/>
    <property type="match status" value="1"/>
</dbReference>
<dbReference type="InterPro" id="IPR050282">
    <property type="entry name" value="Cycloisomerase_2"/>
</dbReference>
<dbReference type="GO" id="GO:0017057">
    <property type="term" value="F:6-phosphogluconolactonase activity"/>
    <property type="evidence" value="ECO:0007669"/>
    <property type="project" value="TreeGrafter"/>
</dbReference>
<organism evidence="2 3">
    <name type="scientific">Oceanobacillus zhaokaii</name>
    <dbReference type="NCBI Taxonomy" id="2052660"/>
    <lineage>
        <taxon>Bacteria</taxon>
        <taxon>Bacillati</taxon>
        <taxon>Bacillota</taxon>
        <taxon>Bacilli</taxon>
        <taxon>Bacillales</taxon>
        <taxon>Bacillaceae</taxon>
        <taxon>Oceanobacillus</taxon>
    </lineage>
</organism>
<name>A0A345PJT4_9BACI</name>
<dbReference type="AlphaFoldDB" id="A0A345PJT4"/>
<dbReference type="GO" id="GO:0005829">
    <property type="term" value="C:cytosol"/>
    <property type="evidence" value="ECO:0007669"/>
    <property type="project" value="TreeGrafter"/>
</dbReference>
<dbReference type="InterPro" id="IPR015943">
    <property type="entry name" value="WD40/YVTN_repeat-like_dom_sf"/>
</dbReference>
<dbReference type="FunFam" id="2.130.10.10:FF:000306">
    <property type="entry name" value="3-carboxymuconate cyclase"/>
    <property type="match status" value="1"/>
</dbReference>
<dbReference type="PANTHER" id="PTHR30344:SF1">
    <property type="entry name" value="6-PHOSPHOGLUCONOLACTONASE"/>
    <property type="match status" value="1"/>
</dbReference>
<dbReference type="Pfam" id="PF10282">
    <property type="entry name" value="Lactonase"/>
    <property type="match status" value="1"/>
</dbReference>
<evidence type="ECO:0000313" key="2">
    <source>
        <dbReference type="EMBL" id="AXI10264.1"/>
    </source>
</evidence>
<sequence>MKYTGFIGTYTKKDSKGVYSFTLDTEEAKISDIKVAAEIGNPTYLNITDDKNYLYAIATEDDKGGIAAYSIDKSTGELRFLNKQMAKGPNPCHVNTDQMHRFLFSTNYHKGTVESYLLDQENGTISPVVSSIQHNGSGPDPRQEKSHVHFSSMTPDEAYLVAIDLGGDLLSTYTVNEDGILTEVNRVELPAGSGPRHLVFHPKLENIVYLVTEFSSEVIVLNYQKENGSFTINQTIRTIPEGFTENNQGSAIHITSDGKFVYSGNRGHNSLAIFKANEETGELSFVENVSTEGDWPRDFVLDPTEKFLIATNQESSNLTLFVRDAETGRLTVIEKDIPAPEAVCIKFL</sequence>
<evidence type="ECO:0000313" key="3">
    <source>
        <dbReference type="Proteomes" id="UP000253908"/>
    </source>
</evidence>
<gene>
    <name evidence="2" type="ORF">CUC15_15580</name>
</gene>
<dbReference type="SUPFAM" id="SSF51004">
    <property type="entry name" value="C-terminal (heme d1) domain of cytochrome cd1-nitrite reductase"/>
    <property type="match status" value="1"/>
</dbReference>
<protein>
    <submittedName>
        <fullName evidence="2">6-phosphogluconolactonase</fullName>
    </submittedName>
</protein>
<dbReference type="Proteomes" id="UP000253908">
    <property type="component" value="Chromosome"/>
</dbReference>